<dbReference type="PROSITE" id="PS50005">
    <property type="entry name" value="TPR"/>
    <property type="match status" value="1"/>
</dbReference>
<keyword evidence="3" id="KW-0472">Membrane</keyword>
<evidence type="ECO:0000256" key="1">
    <source>
        <dbReference type="PROSITE-ProRule" id="PRU00339"/>
    </source>
</evidence>
<dbReference type="Gene3D" id="3.40.50.410">
    <property type="entry name" value="von Willebrand factor, type A domain"/>
    <property type="match status" value="1"/>
</dbReference>
<comment type="caution">
    <text evidence="5">The sequence shown here is derived from an EMBL/GenBank/DDBJ whole genome shotgun (WGS) entry which is preliminary data.</text>
</comment>
<dbReference type="InterPro" id="IPR036465">
    <property type="entry name" value="vWFA_dom_sf"/>
</dbReference>
<feature type="transmembrane region" description="Helical" evidence="3">
    <location>
        <begin position="6"/>
        <end position="27"/>
    </location>
</feature>
<name>A0A849VTT1_9HYPH</name>
<keyword evidence="6" id="KW-1185">Reference proteome</keyword>
<proteinExistence type="predicted"/>
<dbReference type="PROSITE" id="PS50293">
    <property type="entry name" value="TPR_REGION"/>
    <property type="match status" value="1"/>
</dbReference>
<dbReference type="PANTHER" id="PTHR22550:SF14">
    <property type="entry name" value="VWFA DOMAIN-CONTAINING PROTEIN"/>
    <property type="match status" value="1"/>
</dbReference>
<feature type="region of interest" description="Disordered" evidence="2">
    <location>
        <begin position="457"/>
        <end position="488"/>
    </location>
</feature>
<dbReference type="PANTHER" id="PTHR22550">
    <property type="entry name" value="SPORE GERMINATION PROTEIN"/>
    <property type="match status" value="1"/>
</dbReference>
<dbReference type="Pfam" id="PF13519">
    <property type="entry name" value="VWA_2"/>
    <property type="match status" value="1"/>
</dbReference>
<evidence type="ECO:0000313" key="5">
    <source>
        <dbReference type="EMBL" id="NTS31440.1"/>
    </source>
</evidence>
<dbReference type="EMBL" id="JABUMX010000002">
    <property type="protein sequence ID" value="NTS31440.1"/>
    <property type="molecule type" value="Genomic_DNA"/>
</dbReference>
<sequence length="522" mass="57209">MIADFHFLRPWWLLAILAAIAILWLASRQSDMRLRWRDMIAPQLLDHLVSDDPSKGRLRPYHLTAILIALAALALAGPTWQRELPPFVQDEAPLVIAIDLSQTMDAIDVTPSRLERAKLKVHDILAARPAARTAIIAYAGSAHLVLPLTDDAALVRTYVDSLATRIMPVAGKNTAVALAAAEKTLESAQAPGTILLMTDGVDAASFDQVARFGGSNNVVLFAIGTAEGGPVKTSGGGFASDAAGGRLFAKLDVDELKRLQGAGNISVATFTSDDSDVRWVVERIKTHFAQKAAEAETRWRDFGWWLTIPIVLLAALSFRRGWVVRWAGALFAFHLIFSPHTSCAADLSLADMWLTPDQQGRLAYERGDYPAAAAAFRDNEWHGVALYRAGKFSEAVDAFAARDTPEAWYNQGNALLHLNRLDQAVAAYKRALQLRTDWPEAKANLAIAEKLVALQKQEEEEQQQDPNLKPDQVQFDAKGKQGKKGQVNVSEQTADLWMKNIEVSPADLLARKFAIEARGGKQ</sequence>
<dbReference type="InterPro" id="IPR050768">
    <property type="entry name" value="UPF0353/GerABKA_families"/>
</dbReference>
<protein>
    <submittedName>
        <fullName evidence="5">VWA domain-containing protein</fullName>
    </submittedName>
</protein>
<organism evidence="5 6">
    <name type="scientific">Phyllobacterium pellucidum</name>
    <dbReference type="NCBI Taxonomy" id="2740464"/>
    <lineage>
        <taxon>Bacteria</taxon>
        <taxon>Pseudomonadati</taxon>
        <taxon>Pseudomonadota</taxon>
        <taxon>Alphaproteobacteria</taxon>
        <taxon>Hyphomicrobiales</taxon>
        <taxon>Phyllobacteriaceae</taxon>
        <taxon>Phyllobacterium</taxon>
    </lineage>
</organism>
<feature type="domain" description="VWFA" evidence="4">
    <location>
        <begin position="93"/>
        <end position="265"/>
    </location>
</feature>
<reference evidence="5 6" key="1">
    <citation type="submission" date="2020-05" db="EMBL/GenBank/DDBJ databases">
        <authorList>
            <person name="Kim M.K."/>
        </authorList>
    </citation>
    <scope>NUCLEOTIDE SEQUENCE [LARGE SCALE GENOMIC DNA]</scope>
    <source>
        <strain evidence="5 6">BT25</strain>
    </source>
</reference>
<evidence type="ECO:0000259" key="4">
    <source>
        <dbReference type="PROSITE" id="PS50234"/>
    </source>
</evidence>
<dbReference type="PROSITE" id="PS50234">
    <property type="entry name" value="VWFA"/>
    <property type="match status" value="1"/>
</dbReference>
<feature type="repeat" description="TPR" evidence="1">
    <location>
        <begin position="405"/>
        <end position="438"/>
    </location>
</feature>
<evidence type="ECO:0000256" key="2">
    <source>
        <dbReference type="SAM" id="MobiDB-lite"/>
    </source>
</evidence>
<dbReference type="InterPro" id="IPR019734">
    <property type="entry name" value="TPR_rpt"/>
</dbReference>
<accession>A0A849VTT1</accession>
<evidence type="ECO:0000313" key="6">
    <source>
        <dbReference type="Proteomes" id="UP000550508"/>
    </source>
</evidence>
<dbReference type="SMART" id="SM00327">
    <property type="entry name" value="VWA"/>
    <property type="match status" value="1"/>
</dbReference>
<keyword evidence="1" id="KW-0802">TPR repeat</keyword>
<feature type="transmembrane region" description="Helical" evidence="3">
    <location>
        <begin position="61"/>
        <end position="80"/>
    </location>
</feature>
<dbReference type="Proteomes" id="UP000550508">
    <property type="component" value="Unassembled WGS sequence"/>
</dbReference>
<keyword evidence="3" id="KW-1133">Transmembrane helix</keyword>
<dbReference type="RefSeq" id="WP_174208033.1">
    <property type="nucleotide sequence ID" value="NZ_JABUMX010000002.1"/>
</dbReference>
<dbReference type="SUPFAM" id="SSF48452">
    <property type="entry name" value="TPR-like"/>
    <property type="match status" value="1"/>
</dbReference>
<gene>
    <name evidence="5" type="ORF">HQ945_09270</name>
</gene>
<dbReference type="Gene3D" id="1.25.40.10">
    <property type="entry name" value="Tetratricopeptide repeat domain"/>
    <property type="match status" value="1"/>
</dbReference>
<evidence type="ECO:0000256" key="3">
    <source>
        <dbReference type="SAM" id="Phobius"/>
    </source>
</evidence>
<dbReference type="SUPFAM" id="SSF53300">
    <property type="entry name" value="vWA-like"/>
    <property type="match status" value="1"/>
</dbReference>
<dbReference type="SMART" id="SM00028">
    <property type="entry name" value="TPR"/>
    <property type="match status" value="1"/>
</dbReference>
<keyword evidence="3" id="KW-0812">Transmembrane</keyword>
<dbReference type="AlphaFoldDB" id="A0A849VTT1"/>
<dbReference type="InterPro" id="IPR002035">
    <property type="entry name" value="VWF_A"/>
</dbReference>
<dbReference type="Pfam" id="PF00515">
    <property type="entry name" value="TPR_1"/>
    <property type="match status" value="1"/>
</dbReference>
<dbReference type="InterPro" id="IPR011990">
    <property type="entry name" value="TPR-like_helical_dom_sf"/>
</dbReference>